<dbReference type="EMBL" id="KI925458">
    <property type="protein sequence ID" value="ETW82158.1"/>
    <property type="molecule type" value="Genomic_DNA"/>
</dbReference>
<dbReference type="HOGENOM" id="CLU_2527730_0_0_1"/>
<evidence type="ECO:0000313" key="2">
    <source>
        <dbReference type="Proteomes" id="UP000030671"/>
    </source>
</evidence>
<dbReference type="InParanoid" id="W4K8P4"/>
<dbReference type="RefSeq" id="XP_009546713.1">
    <property type="nucleotide sequence ID" value="XM_009548418.1"/>
</dbReference>
<gene>
    <name evidence="1" type="ORF">HETIRDRAFT_168891</name>
</gene>
<accession>W4K8P4</accession>
<proteinExistence type="predicted"/>
<organism evidence="1 2">
    <name type="scientific">Heterobasidion irregulare (strain TC 32-1)</name>
    <dbReference type="NCBI Taxonomy" id="747525"/>
    <lineage>
        <taxon>Eukaryota</taxon>
        <taxon>Fungi</taxon>
        <taxon>Dikarya</taxon>
        <taxon>Basidiomycota</taxon>
        <taxon>Agaricomycotina</taxon>
        <taxon>Agaricomycetes</taxon>
        <taxon>Russulales</taxon>
        <taxon>Bondarzewiaceae</taxon>
        <taxon>Heterobasidion</taxon>
        <taxon>Heterobasidion annosum species complex</taxon>
    </lineage>
</organism>
<name>W4K8P4_HETIT</name>
<dbReference type="KEGG" id="hir:HETIRDRAFT_168891"/>
<evidence type="ECO:0000313" key="1">
    <source>
        <dbReference type="EMBL" id="ETW82158.1"/>
    </source>
</evidence>
<protein>
    <submittedName>
        <fullName evidence="1">Uncharacterized protein</fullName>
    </submittedName>
</protein>
<sequence length="84" mass="9580">MAARGYCKISEKRLMSLRIKRAFSGRARRVRGNGPEVRATSVCIQFNRRAMRLVPSTRAWVWGGRKTKDRLCNIRSIIGAELTS</sequence>
<keyword evidence="2" id="KW-1185">Reference proteome</keyword>
<dbReference type="GeneID" id="20668190"/>
<dbReference type="Proteomes" id="UP000030671">
    <property type="component" value="Unassembled WGS sequence"/>
</dbReference>
<dbReference type="AlphaFoldDB" id="W4K8P4"/>
<reference evidence="1 2" key="1">
    <citation type="journal article" date="2012" name="New Phytol.">
        <title>Insight into trade-off between wood decay and parasitism from the genome of a fungal forest pathogen.</title>
        <authorList>
            <person name="Olson A."/>
            <person name="Aerts A."/>
            <person name="Asiegbu F."/>
            <person name="Belbahri L."/>
            <person name="Bouzid O."/>
            <person name="Broberg A."/>
            <person name="Canback B."/>
            <person name="Coutinho P.M."/>
            <person name="Cullen D."/>
            <person name="Dalman K."/>
            <person name="Deflorio G."/>
            <person name="van Diepen L.T."/>
            <person name="Dunand C."/>
            <person name="Duplessis S."/>
            <person name="Durling M."/>
            <person name="Gonthier P."/>
            <person name="Grimwood J."/>
            <person name="Fossdal C.G."/>
            <person name="Hansson D."/>
            <person name="Henrissat B."/>
            <person name="Hietala A."/>
            <person name="Himmelstrand K."/>
            <person name="Hoffmeister D."/>
            <person name="Hogberg N."/>
            <person name="James T.Y."/>
            <person name="Karlsson M."/>
            <person name="Kohler A."/>
            <person name="Kues U."/>
            <person name="Lee Y.H."/>
            <person name="Lin Y.C."/>
            <person name="Lind M."/>
            <person name="Lindquist E."/>
            <person name="Lombard V."/>
            <person name="Lucas S."/>
            <person name="Lunden K."/>
            <person name="Morin E."/>
            <person name="Murat C."/>
            <person name="Park J."/>
            <person name="Raffaello T."/>
            <person name="Rouze P."/>
            <person name="Salamov A."/>
            <person name="Schmutz J."/>
            <person name="Solheim H."/>
            <person name="Stahlberg J."/>
            <person name="Velez H."/>
            <person name="de Vries R.P."/>
            <person name="Wiebenga A."/>
            <person name="Woodward S."/>
            <person name="Yakovlev I."/>
            <person name="Garbelotto M."/>
            <person name="Martin F."/>
            <person name="Grigoriev I.V."/>
            <person name="Stenlid J."/>
        </authorList>
    </citation>
    <scope>NUCLEOTIDE SEQUENCE [LARGE SCALE GENOMIC DNA]</scope>
    <source>
        <strain evidence="1 2">TC 32-1</strain>
    </source>
</reference>